<evidence type="ECO:0000259" key="2">
    <source>
        <dbReference type="PROSITE" id="PS00022"/>
    </source>
</evidence>
<name>A0A0L8GAX3_OCTBM</name>
<dbReference type="EMBL" id="KQ422871">
    <property type="protein sequence ID" value="KOF74078.1"/>
    <property type="molecule type" value="Genomic_DNA"/>
</dbReference>
<dbReference type="Pfam" id="PF17963">
    <property type="entry name" value="Big_9"/>
    <property type="match status" value="1"/>
</dbReference>
<organism evidence="4">
    <name type="scientific">Octopus bimaculoides</name>
    <name type="common">California two-spotted octopus</name>
    <dbReference type="NCBI Taxonomy" id="37653"/>
    <lineage>
        <taxon>Eukaryota</taxon>
        <taxon>Metazoa</taxon>
        <taxon>Spiralia</taxon>
        <taxon>Lophotrochozoa</taxon>
        <taxon>Mollusca</taxon>
        <taxon>Cephalopoda</taxon>
        <taxon>Coleoidea</taxon>
        <taxon>Octopodiformes</taxon>
        <taxon>Octopoda</taxon>
        <taxon>Incirrata</taxon>
        <taxon>Octopodidae</taxon>
        <taxon>Octopus</taxon>
    </lineage>
</organism>
<accession>A0A0L8GAX3</accession>
<proteinExistence type="predicted"/>
<dbReference type="CDD" id="cd11304">
    <property type="entry name" value="Cadherin_repeat"/>
    <property type="match status" value="1"/>
</dbReference>
<evidence type="ECO:0000313" key="4">
    <source>
        <dbReference type="EMBL" id="KOF74078.1"/>
    </source>
</evidence>
<sequence length="668" mass="74776">MERKKTSLSQIYKYTSSITRRCLGVTYYATYGIEGRIMTGQLTAKDLQTGFGSAASVSYKSFINDPLTSKKQSSRFMRGSLSQCGQQKNSLLLLPVEASEIEIKLNSTTGTHANVVSFIGHESRLAKTCWGKRKRNRDGTCAQPRFSGTCARGMCKDFRASSLPVPLDWLLIQEFLNSSFYMAPAPVAKLSKPLNVELKFDAHKNFGENRPMLIFWDTDSQTWGSVEENCNREPNIDMATGTYKIKICPYNSLYSNEDENQQRSRRSTSTSGFKPTQYSFVSASPFVNTPPIILTDKIMVTEDQPLTVKIKYQDKENDSVSFAISTPPSLGKAFIVNNTFLSYEANKDAYGTDSLVVTVKENFNNLSPPLKSSKKISVIIKGVNDSPNIIYTQRNGQEIRVNTKSKITVLLEGNSTGYQLGNVILTDVDYNETFYWKILPTVLLPSFFKITRVPVSNGNSVTEEIHHAKTVANYSLSLSLPKNMTGHFGFRFVASDDKSILTSITQILTLDLWIFTNPCVHGHCKVNPNFQMRCSSRSRVSSFDQFLCKCDKGYVGQWCSDKKPEAKKDPVVAWAEITAYCLSTILGSLLIGIMIYFILKKKYAQNKVTPVVWQYKIIIIIISAITIIITIVIIVIIINLVIVIVIIITIIIVIVITIIVVIIIIVII</sequence>
<protein>
    <recommendedName>
        <fullName evidence="2 3">EGF-like domain-containing protein</fullName>
    </recommendedName>
</protein>
<dbReference type="AlphaFoldDB" id="A0A0L8GAX3"/>
<feature type="transmembrane region" description="Helical" evidence="1">
    <location>
        <begin position="611"/>
        <end position="638"/>
    </location>
</feature>
<keyword evidence="1" id="KW-0472">Membrane</keyword>
<feature type="transmembrane region" description="Helical" evidence="1">
    <location>
        <begin position="644"/>
        <end position="667"/>
    </location>
</feature>
<dbReference type="PROSITE" id="PS00022">
    <property type="entry name" value="EGF_1"/>
    <property type="match status" value="1"/>
</dbReference>
<evidence type="ECO:0000259" key="3">
    <source>
        <dbReference type="PROSITE" id="PS01186"/>
    </source>
</evidence>
<keyword evidence="1" id="KW-0812">Transmembrane</keyword>
<feature type="domain" description="EGF-like" evidence="2 3">
    <location>
        <begin position="548"/>
        <end position="559"/>
    </location>
</feature>
<dbReference type="InterPro" id="IPR000742">
    <property type="entry name" value="EGF"/>
</dbReference>
<dbReference type="OrthoDB" id="6153184at2759"/>
<evidence type="ECO:0000256" key="1">
    <source>
        <dbReference type="SAM" id="Phobius"/>
    </source>
</evidence>
<feature type="transmembrane region" description="Helical" evidence="1">
    <location>
        <begin position="577"/>
        <end position="599"/>
    </location>
</feature>
<dbReference type="Gene3D" id="2.10.25.10">
    <property type="entry name" value="Laminin"/>
    <property type="match status" value="1"/>
</dbReference>
<reference evidence="4" key="1">
    <citation type="submission" date="2015-07" db="EMBL/GenBank/DDBJ databases">
        <title>MeaNS - Measles Nucleotide Surveillance Program.</title>
        <authorList>
            <person name="Tran T."/>
            <person name="Druce J."/>
        </authorList>
    </citation>
    <scope>NUCLEOTIDE SEQUENCE</scope>
    <source>
        <strain evidence="4">UCB-OBI-ISO-001</strain>
        <tissue evidence="4">Gonad</tissue>
    </source>
</reference>
<keyword evidence="1" id="KW-1133">Transmembrane helix</keyword>
<dbReference type="PROSITE" id="PS01186">
    <property type="entry name" value="EGF_2"/>
    <property type="match status" value="1"/>
</dbReference>
<gene>
    <name evidence="4" type="ORF">OCBIM_22036836mg</name>
</gene>